<evidence type="ECO:0000313" key="3">
    <source>
        <dbReference type="EMBL" id="PKD44087.1"/>
    </source>
</evidence>
<name>A0A2N0VIS0_9BACT</name>
<organism evidence="3 4">
    <name type="scientific">Rhodohalobacter barkolensis</name>
    <dbReference type="NCBI Taxonomy" id="2053187"/>
    <lineage>
        <taxon>Bacteria</taxon>
        <taxon>Pseudomonadati</taxon>
        <taxon>Balneolota</taxon>
        <taxon>Balneolia</taxon>
        <taxon>Balneolales</taxon>
        <taxon>Balneolaceae</taxon>
        <taxon>Rhodohalobacter</taxon>
    </lineage>
</organism>
<keyword evidence="1" id="KW-0732">Signal</keyword>
<accession>A0A2N0VIS0</accession>
<dbReference type="OrthoDB" id="9765957at2"/>
<sequence length="452" mass="49549">MKTKLWGIFILVLTSMLYLTACDNSTSPGIEDSFELFTGLEAVEEANNMTLLINKGSDSQEDGFFKIDISDVLPNEYINNTTANAWCLEWNKPLRSSNDIHVGVKAFATESNDKWKPLNYLFSIENELKAKYPEKGVLTHREMQAVIWTLAGYMGIAPEFNVDNLSDSELPSRLTENGRANFSREIVKEISELVLKNYSSSTITTSGFALQTEEDQQNVYVVPPSGITTNEVTDITPTTAVTGGVIDDAGDSPISKKGVCWSTSANPTTDDNCTDDGTGSEDFVSNISGLNQSTTYYVRAYAVNEAGTSYGNQRTFTTGLAGEVDKELDVCGDWSASQSGGFGVTVDTWDISEIPVGASFDIRFDALSQPDKYVVEYPIGNEVYDSGWRGLQSYYNDPILFPEFQPDGVVGPGQGQENGIFIKDAQNTFRVIVTGPQAGTIWYYDIRCSVPG</sequence>
<reference evidence="3 4" key="1">
    <citation type="submission" date="2017-11" db="EMBL/GenBank/DDBJ databases">
        <title>Rhodohalobacter 15182 sp. nov., isolated from a salt lake.</title>
        <authorList>
            <person name="Han S."/>
        </authorList>
    </citation>
    <scope>NUCLEOTIDE SEQUENCE [LARGE SCALE GENOMIC DNA]</scope>
    <source>
        <strain evidence="3 4">15182</strain>
    </source>
</reference>
<feature type="signal peptide" evidence="1">
    <location>
        <begin position="1"/>
        <end position="21"/>
    </location>
</feature>
<keyword evidence="4" id="KW-1185">Reference proteome</keyword>
<feature type="chain" id="PRO_5014942616" description="Fibronectin type-III domain-containing protein" evidence="1">
    <location>
        <begin position="22"/>
        <end position="452"/>
    </location>
</feature>
<evidence type="ECO:0000259" key="2">
    <source>
        <dbReference type="PROSITE" id="PS50853"/>
    </source>
</evidence>
<dbReference type="PROSITE" id="PS50853">
    <property type="entry name" value="FN3"/>
    <property type="match status" value="1"/>
</dbReference>
<dbReference type="EMBL" id="PISP01000001">
    <property type="protein sequence ID" value="PKD44087.1"/>
    <property type="molecule type" value="Genomic_DNA"/>
</dbReference>
<dbReference type="RefSeq" id="WP_101071360.1">
    <property type="nucleotide sequence ID" value="NZ_PISP01000001.1"/>
</dbReference>
<feature type="domain" description="Fibronectin type-III" evidence="2">
    <location>
        <begin position="223"/>
        <end position="321"/>
    </location>
</feature>
<evidence type="ECO:0000256" key="1">
    <source>
        <dbReference type="SAM" id="SignalP"/>
    </source>
</evidence>
<dbReference type="InterPro" id="IPR003961">
    <property type="entry name" value="FN3_dom"/>
</dbReference>
<protein>
    <recommendedName>
        <fullName evidence="2">Fibronectin type-III domain-containing protein</fullName>
    </recommendedName>
</protein>
<comment type="caution">
    <text evidence="3">The sequence shown here is derived from an EMBL/GenBank/DDBJ whole genome shotgun (WGS) entry which is preliminary data.</text>
</comment>
<evidence type="ECO:0000313" key="4">
    <source>
        <dbReference type="Proteomes" id="UP000233398"/>
    </source>
</evidence>
<dbReference type="Proteomes" id="UP000233398">
    <property type="component" value="Unassembled WGS sequence"/>
</dbReference>
<proteinExistence type="predicted"/>
<gene>
    <name evidence="3" type="ORF">CWD77_01035</name>
</gene>
<dbReference type="AlphaFoldDB" id="A0A2N0VIS0"/>